<organism evidence="7 8">
    <name type="scientific">Cylicostephanus goldi</name>
    <name type="common">Nematode worm</name>
    <dbReference type="NCBI Taxonomy" id="71465"/>
    <lineage>
        <taxon>Eukaryota</taxon>
        <taxon>Metazoa</taxon>
        <taxon>Ecdysozoa</taxon>
        <taxon>Nematoda</taxon>
        <taxon>Chromadorea</taxon>
        <taxon>Rhabditida</taxon>
        <taxon>Rhabditina</taxon>
        <taxon>Rhabditomorpha</taxon>
        <taxon>Strongyloidea</taxon>
        <taxon>Strongylidae</taxon>
        <taxon>Cylicostephanus</taxon>
    </lineage>
</organism>
<dbReference type="InterPro" id="IPR036869">
    <property type="entry name" value="J_dom_sf"/>
</dbReference>
<dbReference type="Proteomes" id="UP000271889">
    <property type="component" value="Unassembled WGS sequence"/>
</dbReference>
<dbReference type="InterPro" id="IPR001623">
    <property type="entry name" value="DnaJ_domain"/>
</dbReference>
<gene>
    <name evidence="7" type="ORF">CGOC_LOCUS6992</name>
</gene>
<reference evidence="7 8" key="1">
    <citation type="submission" date="2018-11" db="EMBL/GenBank/DDBJ databases">
        <authorList>
            <consortium name="Pathogen Informatics"/>
        </authorList>
    </citation>
    <scope>NUCLEOTIDE SEQUENCE [LARGE SCALE GENOMIC DNA]</scope>
</reference>
<dbReference type="GO" id="GO:0036503">
    <property type="term" value="P:ERAD pathway"/>
    <property type="evidence" value="ECO:0007669"/>
    <property type="project" value="TreeGrafter"/>
</dbReference>
<accession>A0A3P6U780</accession>
<evidence type="ECO:0000256" key="2">
    <source>
        <dbReference type="ARBA" id="ARBA00040158"/>
    </source>
</evidence>
<dbReference type="PANTHER" id="PTHR44360:SF1">
    <property type="entry name" value="DNAJ HOMOLOG SUBFAMILY B MEMBER 9"/>
    <property type="match status" value="1"/>
</dbReference>
<evidence type="ECO:0000256" key="1">
    <source>
        <dbReference type="ARBA" id="ARBA00023186"/>
    </source>
</evidence>
<evidence type="ECO:0000256" key="3">
    <source>
        <dbReference type="ARBA" id="ARBA00041533"/>
    </source>
</evidence>
<feature type="domain" description="J" evidence="6">
    <location>
        <begin position="13"/>
        <end position="72"/>
    </location>
</feature>
<sequence length="76" mass="8908">MSPPKTPDVPQEDYYELLGVEKKSSESEIKAAYRKLALKYHPDRNPGDTHVPVFCLFDDTFIIWEIIRYQNVAYVM</sequence>
<proteinExistence type="predicted"/>
<evidence type="ECO:0000313" key="7">
    <source>
        <dbReference type="EMBL" id="VDK74084.1"/>
    </source>
</evidence>
<dbReference type="CDD" id="cd06257">
    <property type="entry name" value="DnaJ"/>
    <property type="match status" value="1"/>
</dbReference>
<dbReference type="InterPro" id="IPR051948">
    <property type="entry name" value="Hsp70_co-chaperone_J-domain"/>
</dbReference>
<dbReference type="OrthoDB" id="10250354at2759"/>
<dbReference type="PANTHER" id="PTHR44360">
    <property type="entry name" value="DNAJ HOMOLOG SUBFAMILY B MEMBER 9"/>
    <property type="match status" value="1"/>
</dbReference>
<dbReference type="PRINTS" id="PR00625">
    <property type="entry name" value="JDOMAIN"/>
</dbReference>
<dbReference type="GO" id="GO:0051087">
    <property type="term" value="F:protein-folding chaperone binding"/>
    <property type="evidence" value="ECO:0007669"/>
    <property type="project" value="TreeGrafter"/>
</dbReference>
<dbReference type="GO" id="GO:0005783">
    <property type="term" value="C:endoplasmic reticulum"/>
    <property type="evidence" value="ECO:0007669"/>
    <property type="project" value="TreeGrafter"/>
</dbReference>
<evidence type="ECO:0000256" key="4">
    <source>
        <dbReference type="ARBA" id="ARBA00045428"/>
    </source>
</evidence>
<dbReference type="SUPFAM" id="SSF46565">
    <property type="entry name" value="Chaperone J-domain"/>
    <property type="match status" value="1"/>
</dbReference>
<dbReference type="PROSITE" id="PS50076">
    <property type="entry name" value="DNAJ_2"/>
    <property type="match status" value="1"/>
</dbReference>
<evidence type="ECO:0000256" key="5">
    <source>
        <dbReference type="ARBA" id="ARBA00046365"/>
    </source>
</evidence>
<comment type="subunit">
    <text evidence="5">Interacts with HSPA5/BiP; interaction is direct. Interacts with ERN1/IRE1 (via the luminal region). Interacts with DERL1.</text>
</comment>
<dbReference type="EMBL" id="UYRV01023689">
    <property type="protein sequence ID" value="VDK74084.1"/>
    <property type="molecule type" value="Genomic_DNA"/>
</dbReference>
<dbReference type="AlphaFoldDB" id="A0A3P6U780"/>
<keyword evidence="8" id="KW-1185">Reference proteome</keyword>
<evidence type="ECO:0000259" key="6">
    <source>
        <dbReference type="PROSITE" id="PS50076"/>
    </source>
</evidence>
<evidence type="ECO:0000313" key="8">
    <source>
        <dbReference type="Proteomes" id="UP000271889"/>
    </source>
</evidence>
<name>A0A3P6U780_CYLGO</name>
<dbReference type="Pfam" id="PF00226">
    <property type="entry name" value="DnaJ"/>
    <property type="match status" value="1"/>
</dbReference>
<dbReference type="SMART" id="SM00271">
    <property type="entry name" value="DnaJ"/>
    <property type="match status" value="1"/>
</dbReference>
<dbReference type="GO" id="GO:0051787">
    <property type="term" value="F:misfolded protein binding"/>
    <property type="evidence" value="ECO:0007669"/>
    <property type="project" value="TreeGrafter"/>
</dbReference>
<comment type="function">
    <text evidence="4">Co-chaperone for Hsp70 protein HSPA5/BiP that acts as a key repressor of the ERN1/IRE1-mediated unfolded protein response (UPR). J domain-containing co-chaperones stimulate the ATPase activity of Hsp70 proteins and are required for efficient substrate recognition by Hsp70 proteins. In the unstressed endoplasmic reticulum, interacts with the luminal region of ERN1/IRE1 and selectively recruits HSPA5/BiP: HSPA5/BiP disrupts the dimerization of the active ERN1/IRE1 luminal region, thereby inactivating ERN1/IRE1. Also involved in endoplasmic reticulum-associated degradation (ERAD) of misfolded proteins. Required for survival of B-cell progenitors and normal antibody production.</text>
</comment>
<dbReference type="Gene3D" id="1.10.287.110">
    <property type="entry name" value="DnaJ domain"/>
    <property type="match status" value="1"/>
</dbReference>
<keyword evidence="1" id="KW-0143">Chaperone</keyword>
<protein>
    <recommendedName>
        <fullName evidence="2">DnaJ homolog subfamily B member 9</fullName>
    </recommendedName>
    <alternativeName>
        <fullName evidence="3">Endoplasmic reticulum DNA J domain-containing protein 4</fullName>
    </alternativeName>
</protein>